<reference evidence="2 3" key="1">
    <citation type="journal article" date="2004" name="Nat. Biotechnol.">
        <title>Complete genome sequence of the metabolically versatile photosynthetic bacterium Rhodopseudomonas palustris.</title>
        <authorList>
            <person name="Larimer F.W."/>
            <person name="Chain P."/>
            <person name="Hauser L."/>
            <person name="Lamerdin J."/>
            <person name="Malfatti S."/>
            <person name="Do L."/>
            <person name="Land M.L."/>
            <person name="Pelletier D.A."/>
            <person name="Beatty J.T."/>
            <person name="Lang A.S."/>
            <person name="Tabita F.R."/>
            <person name="Gibson J.L."/>
            <person name="Hanson T.E."/>
            <person name="Bobst C."/>
            <person name="Torres J.L."/>
            <person name="Peres C."/>
            <person name="Harrison F.H."/>
            <person name="Gibson J."/>
            <person name="Harwood C.S."/>
        </authorList>
    </citation>
    <scope>NUCLEOTIDE SEQUENCE [LARGE SCALE GENOMIC DNA]</scope>
    <source>
        <strain evidence="3">ATCC BAA-98 / CGA009</strain>
    </source>
</reference>
<evidence type="ECO:0000313" key="2">
    <source>
        <dbReference type="EMBL" id="WCL91377.1"/>
    </source>
</evidence>
<name>A0AAF0BPH0_RHOPA</name>
<organism evidence="2 3">
    <name type="scientific">Rhodopseudomonas palustris (strain ATCC BAA-98 / CGA009)</name>
    <dbReference type="NCBI Taxonomy" id="258594"/>
    <lineage>
        <taxon>Bacteria</taxon>
        <taxon>Pseudomonadati</taxon>
        <taxon>Pseudomonadota</taxon>
        <taxon>Alphaproteobacteria</taxon>
        <taxon>Hyphomicrobiales</taxon>
        <taxon>Nitrobacteraceae</taxon>
        <taxon>Rhodopseudomonas</taxon>
    </lineage>
</organism>
<proteinExistence type="predicted"/>
<dbReference type="AlphaFoldDB" id="A0AAF0BPH0"/>
<keyword evidence="3" id="KW-1185">Reference proteome</keyword>
<dbReference type="PANTHER" id="PTHR47372:SF11">
    <property type="entry name" value="RE19971P"/>
    <property type="match status" value="1"/>
</dbReference>
<dbReference type="Gene3D" id="1.20.120.20">
    <property type="entry name" value="Apolipoprotein"/>
    <property type="match status" value="1"/>
</dbReference>
<feature type="region of interest" description="Disordered" evidence="1">
    <location>
        <begin position="217"/>
        <end position="240"/>
    </location>
</feature>
<dbReference type="PANTHER" id="PTHR47372">
    <property type="entry name" value="DAUER UP-REGULATED-RELATED"/>
    <property type="match status" value="1"/>
</dbReference>
<protein>
    <recommendedName>
        <fullName evidence="4">Late embryogenesis abundant protein</fullName>
    </recommendedName>
</protein>
<dbReference type="GeneID" id="66892266"/>
<accession>A0AAF0BPH0</accession>
<evidence type="ECO:0000313" key="3">
    <source>
        <dbReference type="Proteomes" id="UP000001426"/>
    </source>
</evidence>
<dbReference type="RefSeq" id="WP_234819427.1">
    <property type="nucleotide sequence ID" value="NZ_CP116810.1"/>
</dbReference>
<dbReference type="KEGG" id="rpa:TX73_006380"/>
<dbReference type="EMBL" id="CP116810">
    <property type="protein sequence ID" value="WCL91377.1"/>
    <property type="molecule type" value="Genomic_DNA"/>
</dbReference>
<evidence type="ECO:0000256" key="1">
    <source>
        <dbReference type="SAM" id="MobiDB-lite"/>
    </source>
</evidence>
<dbReference type="Proteomes" id="UP000001426">
    <property type="component" value="Chromosome"/>
</dbReference>
<gene>
    <name evidence="2" type="ORF">TX73_006380</name>
</gene>
<evidence type="ECO:0008006" key="4">
    <source>
        <dbReference type="Google" id="ProtNLM"/>
    </source>
</evidence>
<sequence>MFPNPHLNECIDKRGTEPTLSSWAPGHAWRHLMANDTRSLEEIRRDTERARAGLTETVGQLRATVTDTANDVREKYSPAAIKAEVNNYIKSRGEDLADGVRDSIRNNPVQAVAVGATLAYPLWKIVRSIPTPVLMIGAGLYLAGTRSGTELTQRASDAARDFAGDLERRARDFSADAADTAVAAREYASGAIDAAGEIVATRADQFRQAATATAADLKHKGQDLGRSVSESSDELRRRASAAGEAFAGEADQLAARGAGLAGMVVDTVRDRAGDAATKMRETLHDTRDAGMDAASRLRDQATDFGNRATKTAKQTLTDHPLLVAGAGLLIGGLIASAFPRVRASGTRVGRQVAAGAKDMVTRGAEKGQAAYQGAAQEAEKQGLTGEDLAENVRDLGQRVRKVAEAAVTSFEAPSPSQNKH</sequence>